<name>A0A835QPQ4_VANPL</name>
<dbReference type="Proteomes" id="UP000636800">
    <property type="component" value="Chromosome 6"/>
</dbReference>
<evidence type="ECO:0000313" key="6">
    <source>
        <dbReference type="EMBL" id="KAG0476449.1"/>
    </source>
</evidence>
<evidence type="ECO:0000256" key="1">
    <source>
        <dbReference type="ARBA" id="ARBA00022723"/>
    </source>
</evidence>
<evidence type="ECO:0000256" key="4">
    <source>
        <dbReference type="SAM" id="MobiDB-lite"/>
    </source>
</evidence>
<sequence>MEDSETTPLPHLVPNLATSGLVDHEELGRRESNGRKISQSHLSRRPSLTSLQIPARSLDNYQNNSERIDIPASSTPCSTRSSLPPRPPSIKGKASMRSLLPQWSFGAKNCSQEADKAVLLMPSTSSGRQQDRRSWGPESLRGRHIVGIPTPDKPQGQKHMVRSLSAPGNVKDRSLRRTHSLGFIRVIPTPCPVVFDAAAVAEAVQSANGEDIPEEEAVCRICLVDIEEEGETFKMECSCKGELALAHTKNVQ</sequence>
<dbReference type="InterPro" id="IPR013083">
    <property type="entry name" value="Znf_RING/FYVE/PHD"/>
</dbReference>
<feature type="region of interest" description="Disordered" evidence="4">
    <location>
        <begin position="123"/>
        <end position="159"/>
    </location>
</feature>
<dbReference type="AlphaFoldDB" id="A0A835QPQ4"/>
<dbReference type="GO" id="GO:0008270">
    <property type="term" value="F:zinc ion binding"/>
    <property type="evidence" value="ECO:0007669"/>
    <property type="project" value="UniProtKB-KW"/>
</dbReference>
<protein>
    <recommendedName>
        <fullName evidence="5">RING-CH-type domain-containing protein</fullName>
    </recommendedName>
</protein>
<feature type="compositionally biased region" description="Basic and acidic residues" evidence="4">
    <location>
        <begin position="22"/>
        <end position="34"/>
    </location>
</feature>
<keyword evidence="1" id="KW-0479">Metal-binding</keyword>
<gene>
    <name evidence="6" type="ORF">HPP92_013290</name>
</gene>
<proteinExistence type="predicted"/>
<evidence type="ECO:0000256" key="3">
    <source>
        <dbReference type="ARBA" id="ARBA00022833"/>
    </source>
</evidence>
<dbReference type="PANTHER" id="PTHR46158:SF1">
    <property type="entry name" value="RING_U-BOX SUPERFAMILY PROTEIN"/>
    <property type="match status" value="1"/>
</dbReference>
<dbReference type="PROSITE" id="PS51292">
    <property type="entry name" value="ZF_RING_CH"/>
    <property type="match status" value="1"/>
</dbReference>
<evidence type="ECO:0000313" key="7">
    <source>
        <dbReference type="Proteomes" id="UP000636800"/>
    </source>
</evidence>
<evidence type="ECO:0000259" key="5">
    <source>
        <dbReference type="PROSITE" id="PS51292"/>
    </source>
</evidence>
<accession>A0A835QPQ4</accession>
<dbReference type="EMBL" id="JADCNL010000006">
    <property type="protein sequence ID" value="KAG0476449.1"/>
    <property type="molecule type" value="Genomic_DNA"/>
</dbReference>
<feature type="region of interest" description="Disordered" evidence="4">
    <location>
        <begin position="1"/>
        <end position="93"/>
    </location>
</feature>
<dbReference type="OrthoDB" id="185373at2759"/>
<comment type="caution">
    <text evidence="6">The sequence shown here is derived from an EMBL/GenBank/DDBJ whole genome shotgun (WGS) entry which is preliminary data.</text>
</comment>
<feature type="domain" description="RING-CH-type" evidence="5">
    <location>
        <begin position="211"/>
        <end position="252"/>
    </location>
</feature>
<evidence type="ECO:0000256" key="2">
    <source>
        <dbReference type="ARBA" id="ARBA00022771"/>
    </source>
</evidence>
<dbReference type="SMART" id="SM00744">
    <property type="entry name" value="RINGv"/>
    <property type="match status" value="1"/>
</dbReference>
<dbReference type="PANTHER" id="PTHR46158">
    <property type="entry name" value="OS02G0165000 PROTEIN"/>
    <property type="match status" value="1"/>
</dbReference>
<keyword evidence="3" id="KW-0862">Zinc</keyword>
<feature type="compositionally biased region" description="Low complexity" evidence="4">
    <location>
        <begin position="71"/>
        <end position="83"/>
    </location>
</feature>
<dbReference type="InterPro" id="IPR011016">
    <property type="entry name" value="Znf_RING-CH"/>
</dbReference>
<keyword evidence="7" id="KW-1185">Reference proteome</keyword>
<organism evidence="6 7">
    <name type="scientific">Vanilla planifolia</name>
    <name type="common">Vanilla</name>
    <dbReference type="NCBI Taxonomy" id="51239"/>
    <lineage>
        <taxon>Eukaryota</taxon>
        <taxon>Viridiplantae</taxon>
        <taxon>Streptophyta</taxon>
        <taxon>Embryophyta</taxon>
        <taxon>Tracheophyta</taxon>
        <taxon>Spermatophyta</taxon>
        <taxon>Magnoliopsida</taxon>
        <taxon>Liliopsida</taxon>
        <taxon>Asparagales</taxon>
        <taxon>Orchidaceae</taxon>
        <taxon>Vanilloideae</taxon>
        <taxon>Vanilleae</taxon>
        <taxon>Vanilla</taxon>
    </lineage>
</organism>
<reference evidence="6 7" key="1">
    <citation type="journal article" date="2020" name="Nat. Food">
        <title>A phased Vanilla planifolia genome enables genetic improvement of flavour and production.</title>
        <authorList>
            <person name="Hasing T."/>
            <person name="Tang H."/>
            <person name="Brym M."/>
            <person name="Khazi F."/>
            <person name="Huang T."/>
            <person name="Chambers A.H."/>
        </authorList>
    </citation>
    <scope>NUCLEOTIDE SEQUENCE [LARGE SCALE GENOMIC DNA]</scope>
    <source>
        <tissue evidence="6">Leaf</tissue>
    </source>
</reference>
<feature type="compositionally biased region" description="Polar residues" evidence="4">
    <location>
        <begin position="35"/>
        <end position="52"/>
    </location>
</feature>
<dbReference type="Pfam" id="PF12906">
    <property type="entry name" value="RINGv"/>
    <property type="match status" value="1"/>
</dbReference>
<keyword evidence="2" id="KW-0863">Zinc-finger</keyword>
<dbReference type="Gene3D" id="3.30.40.10">
    <property type="entry name" value="Zinc/RING finger domain, C3HC4 (zinc finger)"/>
    <property type="match status" value="1"/>
</dbReference>